<reference evidence="4" key="1">
    <citation type="submission" date="2016-06" db="UniProtKB">
        <authorList>
            <consortium name="WormBaseParasite"/>
        </authorList>
    </citation>
    <scope>IDENTIFICATION</scope>
</reference>
<dbReference type="WBParaSite" id="SBAD_0000278501-mRNA-1">
    <property type="protein sequence ID" value="SBAD_0000278501-mRNA-1"/>
    <property type="gene ID" value="SBAD_0000278501"/>
</dbReference>
<dbReference type="EMBL" id="UZAM01007338">
    <property type="protein sequence ID" value="VDO98488.1"/>
    <property type="molecule type" value="Genomic_DNA"/>
</dbReference>
<evidence type="ECO:0000313" key="3">
    <source>
        <dbReference type="Proteomes" id="UP000270296"/>
    </source>
</evidence>
<evidence type="ECO:0000256" key="1">
    <source>
        <dbReference type="SAM" id="MobiDB-lite"/>
    </source>
</evidence>
<dbReference type="Proteomes" id="UP000270296">
    <property type="component" value="Unassembled WGS sequence"/>
</dbReference>
<protein>
    <submittedName>
        <fullName evidence="2 4">Uncharacterized protein</fullName>
    </submittedName>
</protein>
<accession>A0A183IGB1</accession>
<sequence length="128" mass="14091">MLVSGLAVLCSYENDDDYSSASSRWRPSELPKPELFNEMKRKFAKMNNSGAAYITPPPRPVATARVFSEPLRAESSLTGGRAVSFHAAPSPASAESSRVHSSPVESNDPHRLRFLGASTPRRLWRQGF</sequence>
<reference evidence="2 3" key="2">
    <citation type="submission" date="2018-11" db="EMBL/GenBank/DDBJ databases">
        <authorList>
            <consortium name="Pathogen Informatics"/>
        </authorList>
    </citation>
    <scope>NUCLEOTIDE SEQUENCE [LARGE SCALE GENOMIC DNA]</scope>
</reference>
<feature type="compositionally biased region" description="Low complexity" evidence="1">
    <location>
        <begin position="82"/>
        <end position="96"/>
    </location>
</feature>
<dbReference type="AlphaFoldDB" id="A0A183IGB1"/>
<proteinExistence type="predicted"/>
<keyword evidence="3" id="KW-1185">Reference proteome</keyword>
<evidence type="ECO:0000313" key="4">
    <source>
        <dbReference type="WBParaSite" id="SBAD_0000278501-mRNA-1"/>
    </source>
</evidence>
<organism evidence="4">
    <name type="scientific">Soboliphyme baturini</name>
    <dbReference type="NCBI Taxonomy" id="241478"/>
    <lineage>
        <taxon>Eukaryota</taxon>
        <taxon>Metazoa</taxon>
        <taxon>Ecdysozoa</taxon>
        <taxon>Nematoda</taxon>
        <taxon>Enoplea</taxon>
        <taxon>Dorylaimia</taxon>
        <taxon>Dioctophymatida</taxon>
        <taxon>Dioctophymatoidea</taxon>
        <taxon>Soboliphymatidae</taxon>
        <taxon>Soboliphyme</taxon>
    </lineage>
</organism>
<gene>
    <name evidence="2" type="ORF">SBAD_LOCUS2655</name>
</gene>
<feature type="region of interest" description="Disordered" evidence="1">
    <location>
        <begin position="77"/>
        <end position="116"/>
    </location>
</feature>
<evidence type="ECO:0000313" key="2">
    <source>
        <dbReference type="EMBL" id="VDO98488.1"/>
    </source>
</evidence>
<name>A0A183IGB1_9BILA</name>